<keyword evidence="2" id="KW-1185">Reference proteome</keyword>
<dbReference type="Proteomes" id="UP000828390">
    <property type="component" value="Unassembled WGS sequence"/>
</dbReference>
<protein>
    <submittedName>
        <fullName evidence="1">Uncharacterized protein</fullName>
    </submittedName>
</protein>
<dbReference type="EMBL" id="JAIWYP010000004">
    <property type="protein sequence ID" value="KAH3837622.1"/>
    <property type="molecule type" value="Genomic_DNA"/>
</dbReference>
<reference evidence="1" key="1">
    <citation type="journal article" date="2019" name="bioRxiv">
        <title>The Genome of the Zebra Mussel, Dreissena polymorpha: A Resource for Invasive Species Research.</title>
        <authorList>
            <person name="McCartney M.A."/>
            <person name="Auch B."/>
            <person name="Kono T."/>
            <person name="Mallez S."/>
            <person name="Zhang Y."/>
            <person name="Obille A."/>
            <person name="Becker A."/>
            <person name="Abrahante J.E."/>
            <person name="Garbe J."/>
            <person name="Badalamenti J.P."/>
            <person name="Herman A."/>
            <person name="Mangelson H."/>
            <person name="Liachko I."/>
            <person name="Sullivan S."/>
            <person name="Sone E.D."/>
            <person name="Koren S."/>
            <person name="Silverstein K.A.T."/>
            <person name="Beckman K.B."/>
            <person name="Gohl D.M."/>
        </authorList>
    </citation>
    <scope>NUCLEOTIDE SEQUENCE</scope>
    <source>
        <strain evidence="1">Duluth1</strain>
        <tissue evidence="1">Whole animal</tissue>
    </source>
</reference>
<sequence>MSTQNLSKASSERLLVNVSMSLKRPSDDVTWVETKEEVEALHLGHAYYPGTDLRVVVNKSNQLDWNERCSGFFFLNVCLEIFRLIRTTHFEH</sequence>
<proteinExistence type="predicted"/>
<name>A0A9D4KD29_DREPO</name>
<reference evidence="1" key="2">
    <citation type="submission" date="2020-11" db="EMBL/GenBank/DDBJ databases">
        <authorList>
            <person name="McCartney M.A."/>
            <person name="Auch B."/>
            <person name="Kono T."/>
            <person name="Mallez S."/>
            <person name="Becker A."/>
            <person name="Gohl D.M."/>
            <person name="Silverstein K.A.T."/>
            <person name="Koren S."/>
            <person name="Bechman K.B."/>
            <person name="Herman A."/>
            <person name="Abrahante J.E."/>
            <person name="Garbe J."/>
        </authorList>
    </citation>
    <scope>NUCLEOTIDE SEQUENCE</scope>
    <source>
        <strain evidence="1">Duluth1</strain>
        <tissue evidence="1">Whole animal</tissue>
    </source>
</reference>
<evidence type="ECO:0000313" key="2">
    <source>
        <dbReference type="Proteomes" id="UP000828390"/>
    </source>
</evidence>
<gene>
    <name evidence="1" type="ORF">DPMN_111020</name>
</gene>
<comment type="caution">
    <text evidence="1">The sequence shown here is derived from an EMBL/GenBank/DDBJ whole genome shotgun (WGS) entry which is preliminary data.</text>
</comment>
<organism evidence="1 2">
    <name type="scientific">Dreissena polymorpha</name>
    <name type="common">Zebra mussel</name>
    <name type="synonym">Mytilus polymorpha</name>
    <dbReference type="NCBI Taxonomy" id="45954"/>
    <lineage>
        <taxon>Eukaryota</taxon>
        <taxon>Metazoa</taxon>
        <taxon>Spiralia</taxon>
        <taxon>Lophotrochozoa</taxon>
        <taxon>Mollusca</taxon>
        <taxon>Bivalvia</taxon>
        <taxon>Autobranchia</taxon>
        <taxon>Heteroconchia</taxon>
        <taxon>Euheterodonta</taxon>
        <taxon>Imparidentia</taxon>
        <taxon>Neoheterodontei</taxon>
        <taxon>Myida</taxon>
        <taxon>Dreissenoidea</taxon>
        <taxon>Dreissenidae</taxon>
        <taxon>Dreissena</taxon>
    </lineage>
</organism>
<dbReference type="AlphaFoldDB" id="A0A9D4KD29"/>
<evidence type="ECO:0000313" key="1">
    <source>
        <dbReference type="EMBL" id="KAH3837622.1"/>
    </source>
</evidence>
<accession>A0A9D4KD29</accession>